<proteinExistence type="predicted"/>
<dbReference type="RefSeq" id="WP_206294706.1">
    <property type="nucleotide sequence ID" value="NZ_CP063458.1"/>
</dbReference>
<evidence type="ECO:0000313" key="7">
    <source>
        <dbReference type="Proteomes" id="UP000593765"/>
    </source>
</evidence>
<feature type="domain" description="Aminotransferase class I/classII large" evidence="5">
    <location>
        <begin position="38"/>
        <end position="390"/>
    </location>
</feature>
<dbReference type="EMBL" id="CP063458">
    <property type="protein sequence ID" value="QOV91429.1"/>
    <property type="molecule type" value="Genomic_DNA"/>
</dbReference>
<dbReference type="SUPFAM" id="SSF53383">
    <property type="entry name" value="PLP-dependent transferases"/>
    <property type="match status" value="1"/>
</dbReference>
<keyword evidence="7" id="KW-1185">Reference proteome</keyword>
<dbReference type="InterPro" id="IPR004839">
    <property type="entry name" value="Aminotransferase_I/II_large"/>
</dbReference>
<dbReference type="GO" id="GO:0008483">
    <property type="term" value="F:transaminase activity"/>
    <property type="evidence" value="ECO:0007669"/>
    <property type="project" value="UniProtKB-KW"/>
</dbReference>
<dbReference type="CDD" id="cd00609">
    <property type="entry name" value="AAT_like"/>
    <property type="match status" value="1"/>
</dbReference>
<comment type="cofactor">
    <cofactor evidence="1">
        <name>pyridoxal 5'-phosphate</name>
        <dbReference type="ChEBI" id="CHEBI:597326"/>
    </cofactor>
</comment>
<dbReference type="PANTHER" id="PTHR42832:SF1">
    <property type="entry name" value="GLUTAMATE-PYRUVATE AMINOTRANSFERASE ALAC"/>
    <property type="match status" value="1"/>
</dbReference>
<dbReference type="KEGG" id="hbs:IPV69_08765"/>
<keyword evidence="3" id="KW-0808">Transferase</keyword>
<evidence type="ECO:0000313" key="6">
    <source>
        <dbReference type="EMBL" id="QOV91429.1"/>
    </source>
</evidence>
<dbReference type="Pfam" id="PF00155">
    <property type="entry name" value="Aminotran_1_2"/>
    <property type="match status" value="1"/>
</dbReference>
<dbReference type="InterPro" id="IPR050881">
    <property type="entry name" value="LL-DAP_aminotransferase"/>
</dbReference>
<dbReference type="Gene3D" id="3.90.1150.10">
    <property type="entry name" value="Aspartate Aminotransferase, domain 1"/>
    <property type="match status" value="1"/>
</dbReference>
<evidence type="ECO:0000256" key="2">
    <source>
        <dbReference type="ARBA" id="ARBA00022576"/>
    </source>
</evidence>
<feature type="region of interest" description="Disordered" evidence="4">
    <location>
        <begin position="392"/>
        <end position="413"/>
    </location>
</feature>
<evidence type="ECO:0000256" key="4">
    <source>
        <dbReference type="SAM" id="MobiDB-lite"/>
    </source>
</evidence>
<evidence type="ECO:0000259" key="5">
    <source>
        <dbReference type="Pfam" id="PF00155"/>
    </source>
</evidence>
<keyword evidence="2 6" id="KW-0032">Aminotransferase</keyword>
<gene>
    <name evidence="6" type="ORF">IPV69_08765</name>
</gene>
<dbReference type="AlphaFoldDB" id="A0A7M2X1D7"/>
<dbReference type="InterPro" id="IPR015424">
    <property type="entry name" value="PyrdxlP-dep_Trfase"/>
</dbReference>
<organism evidence="6 7">
    <name type="scientific">Humisphaera borealis</name>
    <dbReference type="NCBI Taxonomy" id="2807512"/>
    <lineage>
        <taxon>Bacteria</taxon>
        <taxon>Pseudomonadati</taxon>
        <taxon>Planctomycetota</taxon>
        <taxon>Phycisphaerae</taxon>
        <taxon>Tepidisphaerales</taxon>
        <taxon>Tepidisphaeraceae</taxon>
        <taxon>Humisphaera</taxon>
    </lineage>
</organism>
<dbReference type="Gene3D" id="3.40.640.10">
    <property type="entry name" value="Type I PLP-dependent aspartate aminotransferase-like (Major domain)"/>
    <property type="match status" value="1"/>
</dbReference>
<reference evidence="6 7" key="1">
    <citation type="submission" date="2020-10" db="EMBL/GenBank/DDBJ databases">
        <title>Wide distribution of Phycisphaera-like planctomycetes from WD2101 soil group in peatlands and genome analysis of the first cultivated representative.</title>
        <authorList>
            <person name="Dedysh S.N."/>
            <person name="Beletsky A.V."/>
            <person name="Ivanova A."/>
            <person name="Kulichevskaya I.S."/>
            <person name="Suzina N.E."/>
            <person name="Philippov D.A."/>
            <person name="Rakitin A.L."/>
            <person name="Mardanov A.V."/>
            <person name="Ravin N.V."/>
        </authorList>
    </citation>
    <scope>NUCLEOTIDE SEQUENCE [LARGE SCALE GENOMIC DNA]</scope>
    <source>
        <strain evidence="6 7">M1803</strain>
    </source>
</reference>
<protein>
    <submittedName>
        <fullName evidence="6">Aminotransferase class I/II-fold pyridoxal phosphate-dependent enzyme</fullName>
    </submittedName>
</protein>
<dbReference type="GO" id="GO:0030170">
    <property type="term" value="F:pyridoxal phosphate binding"/>
    <property type="evidence" value="ECO:0007669"/>
    <property type="project" value="InterPro"/>
</dbReference>
<name>A0A7M2X1D7_9BACT</name>
<sequence length="413" mass="46287">MSTKPFQIDVSPRIQRLPPYLFGRINKMKYEKRVAGVDIIDLGMGNPTDPTPDVVVDKLKEAAIDPRNHRYSVSNGIAGIRKEVAKKYKQKYGVELDPETEVIATIGSKEGFSHLCLAMLGPGDTIVVGDPAFPIHIYAPAMAGANVIRVPLGNDQAFLDRIEKVFVEIYPKPKLLILNYPHNPTSITIEPWFWDKAIEMCRRHGVMIISDFAYGEINFDGYKAPSFLAAAGSKEIGVEFTTMSKSYNMAGWRVGFCCGNKEMIKALATIKGYYDYGHFAPIQIASVIAMRECKETPAIQSKMYQERRDVVCAGLDKLGWEYTKPMASMFVWAKINPAHYKKNEDSIDFCLRMMDDAEVALAPGRAFGEQGEGWVRIALVENEHRLKQAMRNLERALNPRPPKKEKKQTAGAA</sequence>
<evidence type="ECO:0000256" key="1">
    <source>
        <dbReference type="ARBA" id="ARBA00001933"/>
    </source>
</evidence>
<dbReference type="InterPro" id="IPR015421">
    <property type="entry name" value="PyrdxlP-dep_Trfase_major"/>
</dbReference>
<dbReference type="Proteomes" id="UP000593765">
    <property type="component" value="Chromosome"/>
</dbReference>
<accession>A0A7M2X1D7</accession>
<dbReference type="PANTHER" id="PTHR42832">
    <property type="entry name" value="AMINO ACID AMINOTRANSFERASE"/>
    <property type="match status" value="1"/>
</dbReference>
<dbReference type="InterPro" id="IPR015422">
    <property type="entry name" value="PyrdxlP-dep_Trfase_small"/>
</dbReference>
<evidence type="ECO:0000256" key="3">
    <source>
        <dbReference type="ARBA" id="ARBA00022679"/>
    </source>
</evidence>